<sequence length="135" mass="14810">MAKSSSTSKADYWTGIIREYRRSGLTQGRFCQEHGVAYHSLRWWLGRLRAEGASVSPSRRKPRASAPKPREPGGPCFLPVRVIEAEADRRSHEPSDGAASPIQILLTGGRRIAVGADFDPDILRRVVATLEAPGC</sequence>
<accession>A0A518H0N7</accession>
<dbReference type="InterPro" id="IPR010921">
    <property type="entry name" value="Trp_repressor/repl_initiator"/>
</dbReference>
<dbReference type="InterPro" id="IPR002514">
    <property type="entry name" value="Transposase_8"/>
</dbReference>
<dbReference type="RefSeq" id="WP_145269283.1">
    <property type="nucleotide sequence ID" value="NZ_CP036426.1"/>
</dbReference>
<dbReference type="GO" id="GO:0004803">
    <property type="term" value="F:transposase activity"/>
    <property type="evidence" value="ECO:0007669"/>
    <property type="project" value="InterPro"/>
</dbReference>
<dbReference type="NCBIfam" id="NF047593">
    <property type="entry name" value="IS66_ISAeme5_TnpA"/>
    <property type="match status" value="1"/>
</dbReference>
<evidence type="ECO:0000313" key="2">
    <source>
        <dbReference type="EMBL" id="QDV34416.1"/>
    </source>
</evidence>
<dbReference type="AlphaFoldDB" id="A0A518H0N7"/>
<dbReference type="Pfam" id="PF01527">
    <property type="entry name" value="HTH_Tnp_1"/>
    <property type="match status" value="1"/>
</dbReference>
<name>A0A518H0N7_9BACT</name>
<gene>
    <name evidence="2" type="ORF">ElP_23020</name>
</gene>
<organism evidence="2 3">
    <name type="scientific">Tautonia plasticadhaerens</name>
    <dbReference type="NCBI Taxonomy" id="2527974"/>
    <lineage>
        <taxon>Bacteria</taxon>
        <taxon>Pseudomonadati</taxon>
        <taxon>Planctomycetota</taxon>
        <taxon>Planctomycetia</taxon>
        <taxon>Isosphaerales</taxon>
        <taxon>Isosphaeraceae</taxon>
        <taxon>Tautonia</taxon>
    </lineage>
</organism>
<protein>
    <recommendedName>
        <fullName evidence="4">Transposase</fullName>
    </recommendedName>
</protein>
<evidence type="ECO:0008006" key="4">
    <source>
        <dbReference type="Google" id="ProtNLM"/>
    </source>
</evidence>
<evidence type="ECO:0000313" key="3">
    <source>
        <dbReference type="Proteomes" id="UP000317835"/>
    </source>
</evidence>
<dbReference type="GO" id="GO:0043565">
    <property type="term" value="F:sequence-specific DNA binding"/>
    <property type="evidence" value="ECO:0007669"/>
    <property type="project" value="InterPro"/>
</dbReference>
<dbReference type="OrthoDB" id="680787at2"/>
<dbReference type="GO" id="GO:0006313">
    <property type="term" value="P:DNA transposition"/>
    <property type="evidence" value="ECO:0007669"/>
    <property type="project" value="InterPro"/>
</dbReference>
<dbReference type="EMBL" id="CP036426">
    <property type="protein sequence ID" value="QDV34416.1"/>
    <property type="molecule type" value="Genomic_DNA"/>
</dbReference>
<reference evidence="2 3" key="1">
    <citation type="submission" date="2019-02" db="EMBL/GenBank/DDBJ databases">
        <title>Deep-cultivation of Planctomycetes and their phenomic and genomic characterization uncovers novel biology.</title>
        <authorList>
            <person name="Wiegand S."/>
            <person name="Jogler M."/>
            <person name="Boedeker C."/>
            <person name="Pinto D."/>
            <person name="Vollmers J."/>
            <person name="Rivas-Marin E."/>
            <person name="Kohn T."/>
            <person name="Peeters S.H."/>
            <person name="Heuer A."/>
            <person name="Rast P."/>
            <person name="Oberbeckmann S."/>
            <person name="Bunk B."/>
            <person name="Jeske O."/>
            <person name="Meyerdierks A."/>
            <person name="Storesund J.E."/>
            <person name="Kallscheuer N."/>
            <person name="Luecker S."/>
            <person name="Lage O.M."/>
            <person name="Pohl T."/>
            <person name="Merkel B.J."/>
            <person name="Hornburger P."/>
            <person name="Mueller R.-W."/>
            <person name="Bruemmer F."/>
            <person name="Labrenz M."/>
            <person name="Spormann A.M."/>
            <person name="Op den Camp H."/>
            <person name="Overmann J."/>
            <person name="Amann R."/>
            <person name="Jetten M.S.M."/>
            <person name="Mascher T."/>
            <person name="Medema M.H."/>
            <person name="Devos D.P."/>
            <person name="Kaster A.-K."/>
            <person name="Ovreas L."/>
            <person name="Rohde M."/>
            <person name="Galperin M.Y."/>
            <person name="Jogler C."/>
        </authorList>
    </citation>
    <scope>NUCLEOTIDE SEQUENCE [LARGE SCALE GENOMIC DNA]</scope>
    <source>
        <strain evidence="2 3">ElP</strain>
    </source>
</reference>
<dbReference type="KEGG" id="tpla:ElP_23020"/>
<keyword evidence="3" id="KW-1185">Reference proteome</keyword>
<proteinExistence type="predicted"/>
<dbReference type="Proteomes" id="UP000317835">
    <property type="component" value="Chromosome"/>
</dbReference>
<evidence type="ECO:0000256" key="1">
    <source>
        <dbReference type="SAM" id="MobiDB-lite"/>
    </source>
</evidence>
<dbReference type="SUPFAM" id="SSF48295">
    <property type="entry name" value="TrpR-like"/>
    <property type="match status" value="1"/>
</dbReference>
<feature type="region of interest" description="Disordered" evidence="1">
    <location>
        <begin position="52"/>
        <end position="77"/>
    </location>
</feature>